<keyword evidence="5" id="KW-1133">Transmembrane helix</keyword>
<keyword evidence="13" id="KW-1185">Reference proteome</keyword>
<evidence type="ECO:0000256" key="1">
    <source>
        <dbReference type="ARBA" id="ARBA00004141"/>
    </source>
</evidence>
<keyword evidence="9 11" id="KW-0739">Sodium transport</keyword>
<evidence type="ECO:0000313" key="12">
    <source>
        <dbReference type="EMBL" id="KAK3796009.1"/>
    </source>
</evidence>
<evidence type="ECO:0000256" key="8">
    <source>
        <dbReference type="ARBA" id="ARBA00023136"/>
    </source>
</evidence>
<gene>
    <name evidence="12" type="ORF">RRG08_015199</name>
</gene>
<name>A0AAE1AYH2_9GAST</name>
<evidence type="ECO:0000313" key="13">
    <source>
        <dbReference type="Proteomes" id="UP001283361"/>
    </source>
</evidence>
<accession>A0AAE1AYH2</accession>
<evidence type="ECO:0000256" key="3">
    <source>
        <dbReference type="ARBA" id="ARBA00022461"/>
    </source>
</evidence>
<evidence type="ECO:0000256" key="4">
    <source>
        <dbReference type="ARBA" id="ARBA00022692"/>
    </source>
</evidence>
<dbReference type="Proteomes" id="UP001283361">
    <property type="component" value="Unassembled WGS sequence"/>
</dbReference>
<proteinExistence type="inferred from homology"/>
<evidence type="ECO:0000256" key="9">
    <source>
        <dbReference type="ARBA" id="ARBA00023201"/>
    </source>
</evidence>
<keyword evidence="7 11" id="KW-0406">Ion transport</keyword>
<dbReference type="Pfam" id="PF00858">
    <property type="entry name" value="ASC"/>
    <property type="match status" value="1"/>
</dbReference>
<keyword evidence="10 11" id="KW-0407">Ion channel</keyword>
<sequence length="104" mass="11724">MERKLFEGLHLELFIDQKAYVPHLANEAEVRVVIHKRGSIAFPEDKGLSIRPGRSTSIALQQVLIERLPKPHGSCVHPGEIDDNYTIFAGTDYSKLSCLKVIRN</sequence>
<dbReference type="GO" id="GO:0005886">
    <property type="term" value="C:plasma membrane"/>
    <property type="evidence" value="ECO:0007669"/>
    <property type="project" value="TreeGrafter"/>
</dbReference>
<organism evidence="12 13">
    <name type="scientific">Elysia crispata</name>
    <name type="common">lettuce slug</name>
    <dbReference type="NCBI Taxonomy" id="231223"/>
    <lineage>
        <taxon>Eukaryota</taxon>
        <taxon>Metazoa</taxon>
        <taxon>Spiralia</taxon>
        <taxon>Lophotrochozoa</taxon>
        <taxon>Mollusca</taxon>
        <taxon>Gastropoda</taxon>
        <taxon>Heterobranchia</taxon>
        <taxon>Euthyneura</taxon>
        <taxon>Panpulmonata</taxon>
        <taxon>Sacoglossa</taxon>
        <taxon>Placobranchoidea</taxon>
        <taxon>Plakobranchidae</taxon>
        <taxon>Elysia</taxon>
    </lineage>
</organism>
<dbReference type="Gene3D" id="2.60.470.10">
    <property type="entry name" value="Acid-sensing ion channels like domains"/>
    <property type="match status" value="1"/>
</dbReference>
<keyword evidence="3 11" id="KW-0894">Sodium channel</keyword>
<dbReference type="PANTHER" id="PTHR11690">
    <property type="entry name" value="AMILORIDE-SENSITIVE SODIUM CHANNEL-RELATED"/>
    <property type="match status" value="1"/>
</dbReference>
<dbReference type="InterPro" id="IPR001873">
    <property type="entry name" value="ENaC"/>
</dbReference>
<comment type="similarity">
    <text evidence="11">Belongs to the amiloride-sensitive sodium channel (TC 1.A.6) family.</text>
</comment>
<keyword evidence="2 11" id="KW-0813">Transport</keyword>
<keyword evidence="4 11" id="KW-0812">Transmembrane</keyword>
<keyword evidence="6" id="KW-0915">Sodium</keyword>
<dbReference type="EMBL" id="JAWDGP010000948">
    <property type="protein sequence ID" value="KAK3796009.1"/>
    <property type="molecule type" value="Genomic_DNA"/>
</dbReference>
<evidence type="ECO:0000256" key="2">
    <source>
        <dbReference type="ARBA" id="ARBA00022448"/>
    </source>
</evidence>
<dbReference type="AlphaFoldDB" id="A0AAE1AYH2"/>
<evidence type="ECO:0000256" key="7">
    <source>
        <dbReference type="ARBA" id="ARBA00023065"/>
    </source>
</evidence>
<reference evidence="12" key="1">
    <citation type="journal article" date="2023" name="G3 (Bethesda)">
        <title>A reference genome for the long-term kleptoplast-retaining sea slug Elysia crispata morphotype clarki.</title>
        <authorList>
            <person name="Eastman K.E."/>
            <person name="Pendleton A.L."/>
            <person name="Shaikh M.A."/>
            <person name="Suttiyut T."/>
            <person name="Ogas R."/>
            <person name="Tomko P."/>
            <person name="Gavelis G."/>
            <person name="Widhalm J.R."/>
            <person name="Wisecaver J.H."/>
        </authorList>
    </citation>
    <scope>NUCLEOTIDE SEQUENCE</scope>
    <source>
        <strain evidence="12">ECLA1</strain>
    </source>
</reference>
<keyword evidence="8" id="KW-0472">Membrane</keyword>
<evidence type="ECO:0000256" key="10">
    <source>
        <dbReference type="ARBA" id="ARBA00023303"/>
    </source>
</evidence>
<dbReference type="PRINTS" id="PR01078">
    <property type="entry name" value="AMINACHANNEL"/>
</dbReference>
<protein>
    <submittedName>
        <fullName evidence="12">Uncharacterized protein</fullName>
    </submittedName>
</protein>
<comment type="caution">
    <text evidence="12">The sequence shown here is derived from an EMBL/GenBank/DDBJ whole genome shotgun (WGS) entry which is preliminary data.</text>
</comment>
<evidence type="ECO:0000256" key="6">
    <source>
        <dbReference type="ARBA" id="ARBA00023053"/>
    </source>
</evidence>
<dbReference type="GO" id="GO:0015280">
    <property type="term" value="F:ligand-gated sodium channel activity"/>
    <property type="evidence" value="ECO:0007669"/>
    <property type="project" value="TreeGrafter"/>
</dbReference>
<comment type="subcellular location">
    <subcellularLocation>
        <location evidence="1">Membrane</location>
        <topology evidence="1">Multi-pass membrane protein</topology>
    </subcellularLocation>
</comment>
<evidence type="ECO:0000256" key="5">
    <source>
        <dbReference type="ARBA" id="ARBA00022989"/>
    </source>
</evidence>
<evidence type="ECO:0000256" key="11">
    <source>
        <dbReference type="RuleBase" id="RU000679"/>
    </source>
</evidence>
<dbReference type="PANTHER" id="PTHR11690:SF248">
    <property type="entry name" value="PICKPOCKET 17, ISOFORM A"/>
    <property type="match status" value="1"/>
</dbReference>